<feature type="compositionally biased region" description="Low complexity" evidence="1">
    <location>
        <begin position="184"/>
        <end position="193"/>
    </location>
</feature>
<keyword evidence="2" id="KW-1133">Transmembrane helix</keyword>
<feature type="region of interest" description="Disordered" evidence="1">
    <location>
        <begin position="116"/>
        <end position="221"/>
    </location>
</feature>
<comment type="caution">
    <text evidence="3">The sequence shown here is derived from an EMBL/GenBank/DDBJ whole genome shotgun (WGS) entry which is preliminary data.</text>
</comment>
<gene>
    <name evidence="3" type="ORF">C2845_PM02G21550</name>
</gene>
<proteinExistence type="predicted"/>
<dbReference type="InterPro" id="IPR021855">
    <property type="entry name" value="PAM68-like"/>
</dbReference>
<protein>
    <submittedName>
        <fullName evidence="3">ABC-type Co2+ transport system, permease component</fullName>
    </submittedName>
</protein>
<feature type="transmembrane region" description="Helical" evidence="2">
    <location>
        <begin position="261"/>
        <end position="285"/>
    </location>
</feature>
<dbReference type="OrthoDB" id="678088at2759"/>
<name>A0A3L6SDC7_PANMI</name>
<keyword evidence="2" id="KW-0472">Membrane</keyword>
<dbReference type="Pfam" id="PF11947">
    <property type="entry name" value="DUF3464"/>
    <property type="match status" value="1"/>
</dbReference>
<dbReference type="AlphaFoldDB" id="A0A3L6SDC7"/>
<dbReference type="EMBL" id="PQIB02000005">
    <property type="protein sequence ID" value="RLN19001.1"/>
    <property type="molecule type" value="Genomic_DNA"/>
</dbReference>
<evidence type="ECO:0000313" key="3">
    <source>
        <dbReference type="EMBL" id="RLN19001.1"/>
    </source>
</evidence>
<feature type="transmembrane region" description="Helical" evidence="2">
    <location>
        <begin position="231"/>
        <end position="249"/>
    </location>
</feature>
<evidence type="ECO:0000256" key="1">
    <source>
        <dbReference type="SAM" id="MobiDB-lite"/>
    </source>
</evidence>
<organism evidence="3 4">
    <name type="scientific">Panicum miliaceum</name>
    <name type="common">Proso millet</name>
    <name type="synonym">Broomcorn millet</name>
    <dbReference type="NCBI Taxonomy" id="4540"/>
    <lineage>
        <taxon>Eukaryota</taxon>
        <taxon>Viridiplantae</taxon>
        <taxon>Streptophyta</taxon>
        <taxon>Embryophyta</taxon>
        <taxon>Tracheophyta</taxon>
        <taxon>Spermatophyta</taxon>
        <taxon>Magnoliopsida</taxon>
        <taxon>Liliopsida</taxon>
        <taxon>Poales</taxon>
        <taxon>Poaceae</taxon>
        <taxon>PACMAD clade</taxon>
        <taxon>Panicoideae</taxon>
        <taxon>Panicodae</taxon>
        <taxon>Paniceae</taxon>
        <taxon>Panicinae</taxon>
        <taxon>Panicum</taxon>
        <taxon>Panicum sect. Panicum</taxon>
    </lineage>
</organism>
<reference evidence="4" key="1">
    <citation type="journal article" date="2019" name="Nat. Commun.">
        <title>The genome of broomcorn millet.</title>
        <authorList>
            <person name="Zou C."/>
            <person name="Miki D."/>
            <person name="Li D."/>
            <person name="Tang Q."/>
            <person name="Xiao L."/>
            <person name="Rajput S."/>
            <person name="Deng P."/>
            <person name="Jia W."/>
            <person name="Huang R."/>
            <person name="Zhang M."/>
            <person name="Sun Y."/>
            <person name="Hu J."/>
            <person name="Fu X."/>
            <person name="Schnable P.S."/>
            <person name="Li F."/>
            <person name="Zhang H."/>
            <person name="Feng B."/>
            <person name="Zhu X."/>
            <person name="Liu R."/>
            <person name="Schnable J.C."/>
            <person name="Zhu J.-K."/>
            <person name="Zhang H."/>
        </authorList>
    </citation>
    <scope>NUCLEOTIDE SEQUENCE [LARGE SCALE GENOMIC DNA]</scope>
</reference>
<evidence type="ECO:0000256" key="2">
    <source>
        <dbReference type="SAM" id="Phobius"/>
    </source>
</evidence>
<evidence type="ECO:0000313" key="4">
    <source>
        <dbReference type="Proteomes" id="UP000275267"/>
    </source>
</evidence>
<dbReference type="Proteomes" id="UP000275267">
    <property type="component" value="Unassembled WGS sequence"/>
</dbReference>
<accession>A0A3L6SDC7</accession>
<dbReference type="PANTHER" id="PTHR34575">
    <property type="entry name" value="PROTEIN PAM68, CHLOROPLASTIC"/>
    <property type="match status" value="1"/>
</dbReference>
<keyword evidence="2" id="KW-0812">Transmembrane</keyword>
<sequence>MARTNVPELANARLTAAFSLQGGPALVGMRYFPWTPPFVHTGYFLWARPMCYPDDQKSISSTHTTRSTRHHSLKAIRAIHHRRDHALKHHTTRELVVVHNGVNMAALLHQAALPAAKSPHPRALNPPTPSLSLSPLSRRRRGARTVRSAATDSSIGAGAAPSERKATRKEQQQERRRQQDLQHRQQQLLMMEEASLAKPDGSGRSTDKNGGGGGDDDELPQPVFDRILRRIMFAVGVPMASGVALLNAYDALKRGQGVDVPAWVPLLTILVAFGTSALGIAYGTLSASWDPDKEGSLLGIDEARANWPVLWKEEIDKEKAKAKQRKK</sequence>
<dbReference type="PANTHER" id="PTHR34575:SF6">
    <property type="entry name" value="EXPRESSED PROTEIN"/>
    <property type="match status" value="1"/>
</dbReference>
<feature type="compositionally biased region" description="Basic and acidic residues" evidence="1">
    <location>
        <begin position="162"/>
        <end position="183"/>
    </location>
</feature>
<dbReference type="STRING" id="4540.A0A3L6SDC7"/>
<keyword evidence="4" id="KW-1185">Reference proteome</keyword>